<reference evidence="2" key="1">
    <citation type="journal article" date="2023" name="G3 (Bethesda)">
        <title>Genome assembly and association tests identify interacting loci associated with vigor, precocity, and sex in interspecific pistachio rootstocks.</title>
        <authorList>
            <person name="Palmer W."/>
            <person name="Jacygrad E."/>
            <person name="Sagayaradj S."/>
            <person name="Cavanaugh K."/>
            <person name="Han R."/>
            <person name="Bertier L."/>
            <person name="Beede B."/>
            <person name="Kafkas S."/>
            <person name="Golino D."/>
            <person name="Preece J."/>
            <person name="Michelmore R."/>
        </authorList>
    </citation>
    <scope>NUCLEOTIDE SEQUENCE [LARGE SCALE GENOMIC DNA]</scope>
</reference>
<dbReference type="Proteomes" id="UP001164250">
    <property type="component" value="Chromosome 3"/>
</dbReference>
<sequence length="146" mass="17431">MGTKRKVALTEYHPHSLTFNVDLTKSLVPSTTTRAIVPYWRLFPNPWREEATLINVWGRLYMELERDYLHQKNPCGCRYMELDRGYLRQKDWQDVVATINALHAHSIQTHHTDFQCKLCINTVKKRYKMEKKRITGWNRTITKILI</sequence>
<evidence type="ECO:0000313" key="2">
    <source>
        <dbReference type="Proteomes" id="UP001164250"/>
    </source>
</evidence>
<organism evidence="1 2">
    <name type="scientific">Pistacia atlantica</name>
    <dbReference type="NCBI Taxonomy" id="434234"/>
    <lineage>
        <taxon>Eukaryota</taxon>
        <taxon>Viridiplantae</taxon>
        <taxon>Streptophyta</taxon>
        <taxon>Embryophyta</taxon>
        <taxon>Tracheophyta</taxon>
        <taxon>Spermatophyta</taxon>
        <taxon>Magnoliopsida</taxon>
        <taxon>eudicotyledons</taxon>
        <taxon>Gunneridae</taxon>
        <taxon>Pentapetalae</taxon>
        <taxon>rosids</taxon>
        <taxon>malvids</taxon>
        <taxon>Sapindales</taxon>
        <taxon>Anacardiaceae</taxon>
        <taxon>Pistacia</taxon>
    </lineage>
</organism>
<keyword evidence="2" id="KW-1185">Reference proteome</keyword>
<evidence type="ECO:0000313" key="1">
    <source>
        <dbReference type="EMBL" id="KAJ0101200.1"/>
    </source>
</evidence>
<dbReference type="EMBL" id="CM047899">
    <property type="protein sequence ID" value="KAJ0101200.1"/>
    <property type="molecule type" value="Genomic_DNA"/>
</dbReference>
<accession>A0ACC1BQI5</accession>
<name>A0ACC1BQI5_9ROSI</name>
<gene>
    <name evidence="1" type="ORF">Patl1_04545</name>
</gene>
<protein>
    <submittedName>
        <fullName evidence="1">Uncharacterized protein</fullName>
    </submittedName>
</protein>
<comment type="caution">
    <text evidence="1">The sequence shown here is derived from an EMBL/GenBank/DDBJ whole genome shotgun (WGS) entry which is preliminary data.</text>
</comment>
<proteinExistence type="predicted"/>